<dbReference type="KEGG" id="vde:111253099"/>
<evidence type="ECO:0000313" key="2">
    <source>
        <dbReference type="EnsemblMetazoa" id="XP_022667763"/>
    </source>
</evidence>
<accession>A0A7M7MD75</accession>
<feature type="compositionally biased region" description="Low complexity" evidence="1">
    <location>
        <begin position="180"/>
        <end position="189"/>
    </location>
</feature>
<protein>
    <submittedName>
        <fullName evidence="2">Uncharacterized protein</fullName>
    </submittedName>
</protein>
<dbReference type="EnsemblMetazoa" id="XM_022812023">
    <property type="protein sequence ID" value="XP_022667758"/>
    <property type="gene ID" value="LOC111253099"/>
</dbReference>
<evidence type="ECO:0000256" key="1">
    <source>
        <dbReference type="SAM" id="MobiDB-lite"/>
    </source>
</evidence>
<organism evidence="2 3">
    <name type="scientific">Varroa destructor</name>
    <name type="common">Honeybee mite</name>
    <dbReference type="NCBI Taxonomy" id="109461"/>
    <lineage>
        <taxon>Eukaryota</taxon>
        <taxon>Metazoa</taxon>
        <taxon>Ecdysozoa</taxon>
        <taxon>Arthropoda</taxon>
        <taxon>Chelicerata</taxon>
        <taxon>Arachnida</taxon>
        <taxon>Acari</taxon>
        <taxon>Parasitiformes</taxon>
        <taxon>Mesostigmata</taxon>
        <taxon>Gamasina</taxon>
        <taxon>Dermanyssoidea</taxon>
        <taxon>Varroidae</taxon>
        <taxon>Varroa</taxon>
    </lineage>
</organism>
<evidence type="ECO:0000313" key="3">
    <source>
        <dbReference type="Proteomes" id="UP000594260"/>
    </source>
</evidence>
<reference evidence="2" key="1">
    <citation type="submission" date="2021-01" db="UniProtKB">
        <authorList>
            <consortium name="EnsemblMetazoa"/>
        </authorList>
    </citation>
    <scope>IDENTIFICATION</scope>
</reference>
<name>A0A7M7MD75_VARDE</name>
<dbReference type="RefSeq" id="XP_022667757.1">
    <property type="nucleotide sequence ID" value="XM_022812022.1"/>
</dbReference>
<proteinExistence type="predicted"/>
<dbReference type="EnsemblMetazoa" id="XM_022812024">
    <property type="protein sequence ID" value="XP_022667759"/>
    <property type="gene ID" value="LOC111253099"/>
</dbReference>
<keyword evidence="3" id="KW-1185">Reference proteome</keyword>
<dbReference type="RefSeq" id="XP_022667754.1">
    <property type="nucleotide sequence ID" value="XM_022812019.1"/>
</dbReference>
<dbReference type="RefSeq" id="XP_022667758.1">
    <property type="nucleotide sequence ID" value="XM_022812023.1"/>
</dbReference>
<feature type="region of interest" description="Disordered" evidence="1">
    <location>
        <begin position="35"/>
        <end position="206"/>
    </location>
</feature>
<feature type="compositionally biased region" description="Polar residues" evidence="1">
    <location>
        <begin position="197"/>
        <end position="206"/>
    </location>
</feature>
<dbReference type="InParanoid" id="A0A7M7MD75"/>
<dbReference type="EnsemblMetazoa" id="XM_022812022">
    <property type="protein sequence ID" value="XP_022667757"/>
    <property type="gene ID" value="LOC111253099"/>
</dbReference>
<dbReference type="EnsemblMetazoa" id="XM_022812025">
    <property type="protein sequence ID" value="XP_022667760"/>
    <property type="gene ID" value="LOC111253099"/>
</dbReference>
<dbReference type="AlphaFoldDB" id="A0A7M7MD75"/>
<dbReference type="RefSeq" id="XP_022667762.1">
    <property type="nucleotide sequence ID" value="XM_022812027.1"/>
</dbReference>
<feature type="compositionally biased region" description="Basic and acidic residues" evidence="1">
    <location>
        <begin position="35"/>
        <end position="47"/>
    </location>
</feature>
<dbReference type="EnsemblMetazoa" id="XM_022812026">
    <property type="protein sequence ID" value="XP_022667761"/>
    <property type="gene ID" value="LOC111253099"/>
</dbReference>
<dbReference type="GeneID" id="111253099"/>
<sequence length="335" mass="35717">MSENYVGVNWDLKSDVGDRELGRELQKRLTFEESDRVEVDQPRERGSDSAGHSRCTQRWTAKKTLAVGEAGAGQSSSIGKARKSKSPSGGSGHLPYKPGQQQPLRVAPHDPSLSLSDPGNLHPKRHASTREHGPSNHRSRNHRDPSGRGGDLAKGSNSSSQNRHHKFHSGSITVRRKSDSNATNSTNTSGRGMMFLSSASSSGNTSVWGPTLPASLRNQHLAHKCSYTDGASVSAGSSSRSSTDLLASPGPPRAGAHGHVYSYSVPSTPNARIRRHGTTGGSSALCAFEAFLPLCEIQAGLKKGEFFEGTLRVNPHCSDDSYISAPVITGNSKFI</sequence>
<dbReference type="RefSeq" id="XP_022667763.1">
    <property type="nucleotide sequence ID" value="XM_022812028.1"/>
</dbReference>
<dbReference type="OrthoDB" id="10459621at2759"/>
<dbReference type="RefSeq" id="XP_022667759.1">
    <property type="nucleotide sequence ID" value="XM_022812024.1"/>
</dbReference>
<dbReference type="RefSeq" id="XP_022667760.1">
    <property type="nucleotide sequence ID" value="XM_022812025.1"/>
</dbReference>
<dbReference type="Proteomes" id="UP000594260">
    <property type="component" value="Unplaced"/>
</dbReference>
<dbReference type="Gene3D" id="2.40.50.690">
    <property type="match status" value="1"/>
</dbReference>
<dbReference type="EnsemblMetazoa" id="XM_022812019">
    <property type="protein sequence ID" value="XP_022667754"/>
    <property type="gene ID" value="LOC111253099"/>
</dbReference>
<dbReference type="EnsemblMetazoa" id="XM_022812028">
    <property type="protein sequence ID" value="XP_022667763"/>
    <property type="gene ID" value="LOC111253099"/>
</dbReference>
<dbReference type="RefSeq" id="XP_022667761.1">
    <property type="nucleotide sequence ID" value="XM_022812026.1"/>
</dbReference>
<feature type="compositionally biased region" description="Low complexity" evidence="1">
    <location>
        <begin position="229"/>
        <end position="248"/>
    </location>
</feature>
<dbReference type="EnsemblMetazoa" id="XM_022812027">
    <property type="protein sequence ID" value="XP_022667762"/>
    <property type="gene ID" value="LOC111253099"/>
</dbReference>
<feature type="region of interest" description="Disordered" evidence="1">
    <location>
        <begin position="229"/>
        <end position="253"/>
    </location>
</feature>